<keyword evidence="2" id="KW-1185">Reference proteome</keyword>
<comment type="caution">
    <text evidence="1">The sequence shown here is derived from an EMBL/GenBank/DDBJ whole genome shotgun (WGS) entry which is preliminary data.</text>
</comment>
<organism evidence="1 2">
    <name type="scientific">Dreissena polymorpha</name>
    <name type="common">Zebra mussel</name>
    <name type="synonym">Mytilus polymorpha</name>
    <dbReference type="NCBI Taxonomy" id="45954"/>
    <lineage>
        <taxon>Eukaryota</taxon>
        <taxon>Metazoa</taxon>
        <taxon>Spiralia</taxon>
        <taxon>Lophotrochozoa</taxon>
        <taxon>Mollusca</taxon>
        <taxon>Bivalvia</taxon>
        <taxon>Autobranchia</taxon>
        <taxon>Heteroconchia</taxon>
        <taxon>Euheterodonta</taxon>
        <taxon>Imparidentia</taxon>
        <taxon>Neoheterodontei</taxon>
        <taxon>Myida</taxon>
        <taxon>Dreissenoidea</taxon>
        <taxon>Dreissenidae</taxon>
        <taxon>Dreissena</taxon>
    </lineage>
</organism>
<dbReference type="Proteomes" id="UP000828390">
    <property type="component" value="Unassembled WGS sequence"/>
</dbReference>
<protein>
    <submittedName>
        <fullName evidence="1">Uncharacterized protein</fullName>
    </submittedName>
</protein>
<sequence length="64" mass="7531">MRRCEDTMRDINIVFLTNTKQGREHGITIQSQEIAMRDQVIQHGFNKACSVSCVRIRRKVAKRR</sequence>
<name>A0A9D4KTZ8_DREPO</name>
<evidence type="ECO:0000313" key="1">
    <source>
        <dbReference type="EMBL" id="KAH3845583.1"/>
    </source>
</evidence>
<accession>A0A9D4KTZ8</accession>
<dbReference type="AlphaFoldDB" id="A0A9D4KTZ8"/>
<dbReference type="EMBL" id="JAIWYP010000003">
    <property type="protein sequence ID" value="KAH3845583.1"/>
    <property type="molecule type" value="Genomic_DNA"/>
</dbReference>
<proteinExistence type="predicted"/>
<gene>
    <name evidence="1" type="ORF">DPMN_087864</name>
</gene>
<reference evidence="1" key="1">
    <citation type="journal article" date="2019" name="bioRxiv">
        <title>The Genome of the Zebra Mussel, Dreissena polymorpha: A Resource for Invasive Species Research.</title>
        <authorList>
            <person name="McCartney M.A."/>
            <person name="Auch B."/>
            <person name="Kono T."/>
            <person name="Mallez S."/>
            <person name="Zhang Y."/>
            <person name="Obille A."/>
            <person name="Becker A."/>
            <person name="Abrahante J.E."/>
            <person name="Garbe J."/>
            <person name="Badalamenti J.P."/>
            <person name="Herman A."/>
            <person name="Mangelson H."/>
            <person name="Liachko I."/>
            <person name="Sullivan S."/>
            <person name="Sone E.D."/>
            <person name="Koren S."/>
            <person name="Silverstein K.A.T."/>
            <person name="Beckman K.B."/>
            <person name="Gohl D.M."/>
        </authorList>
    </citation>
    <scope>NUCLEOTIDE SEQUENCE</scope>
    <source>
        <strain evidence="1">Duluth1</strain>
        <tissue evidence="1">Whole animal</tissue>
    </source>
</reference>
<evidence type="ECO:0000313" key="2">
    <source>
        <dbReference type="Proteomes" id="UP000828390"/>
    </source>
</evidence>
<reference evidence="1" key="2">
    <citation type="submission" date="2020-11" db="EMBL/GenBank/DDBJ databases">
        <authorList>
            <person name="McCartney M.A."/>
            <person name="Auch B."/>
            <person name="Kono T."/>
            <person name="Mallez S."/>
            <person name="Becker A."/>
            <person name="Gohl D.M."/>
            <person name="Silverstein K.A.T."/>
            <person name="Koren S."/>
            <person name="Bechman K.B."/>
            <person name="Herman A."/>
            <person name="Abrahante J.E."/>
            <person name="Garbe J."/>
        </authorList>
    </citation>
    <scope>NUCLEOTIDE SEQUENCE</scope>
    <source>
        <strain evidence="1">Duluth1</strain>
        <tissue evidence="1">Whole animal</tissue>
    </source>
</reference>